<organism evidence="1 2">
    <name type="scientific">Solanum commersonii</name>
    <name type="common">Commerson's wild potato</name>
    <name type="synonym">Commerson's nightshade</name>
    <dbReference type="NCBI Taxonomy" id="4109"/>
    <lineage>
        <taxon>Eukaryota</taxon>
        <taxon>Viridiplantae</taxon>
        <taxon>Streptophyta</taxon>
        <taxon>Embryophyta</taxon>
        <taxon>Tracheophyta</taxon>
        <taxon>Spermatophyta</taxon>
        <taxon>Magnoliopsida</taxon>
        <taxon>eudicotyledons</taxon>
        <taxon>Gunneridae</taxon>
        <taxon>Pentapetalae</taxon>
        <taxon>asterids</taxon>
        <taxon>lamiids</taxon>
        <taxon>Solanales</taxon>
        <taxon>Solanaceae</taxon>
        <taxon>Solanoideae</taxon>
        <taxon>Solaneae</taxon>
        <taxon>Solanum</taxon>
    </lineage>
</organism>
<dbReference type="AlphaFoldDB" id="A0A9J5X6X0"/>
<name>A0A9J5X6X0_SOLCO</name>
<evidence type="ECO:0000313" key="1">
    <source>
        <dbReference type="EMBL" id="KAG5582982.1"/>
    </source>
</evidence>
<accession>A0A9J5X6X0</accession>
<dbReference type="EMBL" id="JACXVP010000010">
    <property type="protein sequence ID" value="KAG5582982.1"/>
    <property type="molecule type" value="Genomic_DNA"/>
</dbReference>
<reference evidence="1 2" key="1">
    <citation type="submission" date="2020-09" db="EMBL/GenBank/DDBJ databases">
        <title>De no assembly of potato wild relative species, Solanum commersonii.</title>
        <authorList>
            <person name="Cho K."/>
        </authorList>
    </citation>
    <scope>NUCLEOTIDE SEQUENCE [LARGE SCALE GENOMIC DNA]</scope>
    <source>
        <strain evidence="1">LZ3.2</strain>
        <tissue evidence="1">Leaf</tissue>
    </source>
</reference>
<comment type="caution">
    <text evidence="1">The sequence shown here is derived from an EMBL/GenBank/DDBJ whole genome shotgun (WGS) entry which is preliminary data.</text>
</comment>
<proteinExistence type="predicted"/>
<keyword evidence="2" id="KW-1185">Reference proteome</keyword>
<evidence type="ECO:0000313" key="2">
    <source>
        <dbReference type="Proteomes" id="UP000824120"/>
    </source>
</evidence>
<protein>
    <submittedName>
        <fullName evidence="1">Uncharacterized protein</fullName>
    </submittedName>
</protein>
<gene>
    <name evidence="1" type="ORF">H5410_053609</name>
</gene>
<dbReference type="Proteomes" id="UP000824120">
    <property type="component" value="Chromosome 10"/>
</dbReference>
<sequence length="193" mass="22022">MIIHQNIGSAICYYFLQCQPLSADELKFSGGCDNDTVFYQSGLSEALMSHFLIVHNNYVSIPNKSKLIIRIYIVQVASFKSNIKWTKNGVLEIEANSKVPQAYHEFFIKLHNLKSLGGANSQRFNRLEKVDYRKHVRESHIYGQFIACLIKYLEPNSMNQQRVLATLTNNVETMSKDNIRSAMTSNKPGTLNL</sequence>